<evidence type="ECO:0000256" key="1">
    <source>
        <dbReference type="SAM" id="MobiDB-lite"/>
    </source>
</evidence>
<dbReference type="Proteomes" id="UP000295416">
    <property type="component" value="Unassembled WGS sequence"/>
</dbReference>
<keyword evidence="3" id="KW-0449">Lipoprotein</keyword>
<accession>A0A4R2PAY0</accession>
<keyword evidence="4" id="KW-1185">Reference proteome</keyword>
<feature type="chain" id="PRO_5039552561" evidence="2">
    <location>
        <begin position="20"/>
        <end position="199"/>
    </location>
</feature>
<dbReference type="InterPro" id="IPR019076">
    <property type="entry name" value="Spore_lipoprot_YhcN/YlaJ-like"/>
</dbReference>
<feature type="region of interest" description="Disordered" evidence="1">
    <location>
        <begin position="67"/>
        <end position="88"/>
    </location>
</feature>
<dbReference type="PROSITE" id="PS51257">
    <property type="entry name" value="PROKAR_LIPOPROTEIN"/>
    <property type="match status" value="1"/>
</dbReference>
<dbReference type="Pfam" id="PF09580">
    <property type="entry name" value="Spore_YhcN_YlaJ"/>
    <property type="match status" value="1"/>
</dbReference>
<dbReference type="EMBL" id="SLXK01000001">
    <property type="protein sequence ID" value="TCP32253.1"/>
    <property type="molecule type" value="Genomic_DNA"/>
</dbReference>
<proteinExistence type="predicted"/>
<evidence type="ECO:0000313" key="4">
    <source>
        <dbReference type="Proteomes" id="UP000295416"/>
    </source>
</evidence>
<sequence>MKKSILTLSTALMFSGALVGCTANNGDNGRGNKMGMRDVGYYTDHNRGYNDLNNRNDRYNVADRVRNNNDNLDINDNNNNNGVNGTRNSRSIADQVKKLSGVRDAHVLITQNYVVVGLDADKDMNKAKLRSKIDTIVKNQTTGNKELHIVTDKRLVQRITNVNNQIVNGNNGNEVQSDVQGIINDVADAAKRPFQNNSK</sequence>
<dbReference type="RefSeq" id="WP_132742748.1">
    <property type="nucleotide sequence ID" value="NZ_SLXK01000001.1"/>
</dbReference>
<feature type="signal peptide" evidence="2">
    <location>
        <begin position="1"/>
        <end position="19"/>
    </location>
</feature>
<comment type="caution">
    <text evidence="3">The sequence shown here is derived from an EMBL/GenBank/DDBJ whole genome shotgun (WGS) entry which is preliminary data.</text>
</comment>
<evidence type="ECO:0000313" key="3">
    <source>
        <dbReference type="EMBL" id="TCP32253.1"/>
    </source>
</evidence>
<gene>
    <name evidence="3" type="ORF">EV207_101231</name>
</gene>
<evidence type="ECO:0000256" key="2">
    <source>
        <dbReference type="SAM" id="SignalP"/>
    </source>
</evidence>
<keyword evidence="2" id="KW-0732">Signal</keyword>
<feature type="compositionally biased region" description="Low complexity" evidence="1">
    <location>
        <begin position="68"/>
        <end position="88"/>
    </location>
</feature>
<organism evidence="3 4">
    <name type="scientific">Scopulibacillus darangshiensis</name>
    <dbReference type="NCBI Taxonomy" id="442528"/>
    <lineage>
        <taxon>Bacteria</taxon>
        <taxon>Bacillati</taxon>
        <taxon>Bacillota</taxon>
        <taxon>Bacilli</taxon>
        <taxon>Bacillales</taxon>
        <taxon>Sporolactobacillaceae</taxon>
        <taxon>Scopulibacillus</taxon>
    </lineage>
</organism>
<name>A0A4R2PAY0_9BACL</name>
<reference evidence="3 4" key="1">
    <citation type="submission" date="2019-03" db="EMBL/GenBank/DDBJ databases">
        <title>Genomic Encyclopedia of Type Strains, Phase IV (KMG-IV): sequencing the most valuable type-strain genomes for metagenomic binning, comparative biology and taxonomic classification.</title>
        <authorList>
            <person name="Goeker M."/>
        </authorList>
    </citation>
    <scope>NUCLEOTIDE SEQUENCE [LARGE SCALE GENOMIC DNA]</scope>
    <source>
        <strain evidence="3 4">DSM 19377</strain>
    </source>
</reference>
<protein>
    <submittedName>
        <fullName evidence="3">Sporulation lipoprotein YhcN/YlaJ</fullName>
    </submittedName>
</protein>
<dbReference type="AlphaFoldDB" id="A0A4R2PAY0"/>
<dbReference type="OrthoDB" id="2988958at2"/>